<keyword evidence="3" id="KW-1185">Reference proteome</keyword>
<keyword evidence="1" id="KW-1133">Transmembrane helix</keyword>
<feature type="transmembrane region" description="Helical" evidence="1">
    <location>
        <begin position="144"/>
        <end position="163"/>
    </location>
</feature>
<evidence type="ECO:0000313" key="3">
    <source>
        <dbReference type="Proteomes" id="UP001222027"/>
    </source>
</evidence>
<sequence>MLRVLGGSGSLLSNGFSREDPLLRSNAFAEWFLQDRDVGCGPTRSGTDDKTSIWPSNGTYSSLLRVHFSEVMLSEALDLFFLLMDGVGKLELALNDQTMKGNTSSELDAFAYSILTSDFAEIGYSHIFIFLFFSYYLVDKWGKWIILSMLIAFYVMEWVSCGVQQKMNGDLTWKASLEGETCQSTLKPTSVVAFRELHFCLLKERHALCTPVLLLDVVDRIRIST</sequence>
<feature type="transmembrane region" description="Helical" evidence="1">
    <location>
        <begin position="119"/>
        <end position="138"/>
    </location>
</feature>
<dbReference type="Proteomes" id="UP001222027">
    <property type="component" value="Unassembled WGS sequence"/>
</dbReference>
<evidence type="ECO:0000256" key="1">
    <source>
        <dbReference type="SAM" id="Phobius"/>
    </source>
</evidence>
<accession>A0AAV8S1V9</accession>
<organism evidence="2 3">
    <name type="scientific">Ensete ventricosum</name>
    <name type="common">Abyssinian banana</name>
    <name type="synonym">Musa ensete</name>
    <dbReference type="NCBI Taxonomy" id="4639"/>
    <lineage>
        <taxon>Eukaryota</taxon>
        <taxon>Viridiplantae</taxon>
        <taxon>Streptophyta</taxon>
        <taxon>Embryophyta</taxon>
        <taxon>Tracheophyta</taxon>
        <taxon>Spermatophyta</taxon>
        <taxon>Magnoliopsida</taxon>
        <taxon>Liliopsida</taxon>
        <taxon>Zingiberales</taxon>
        <taxon>Musaceae</taxon>
        <taxon>Ensete</taxon>
    </lineage>
</organism>
<gene>
    <name evidence="2" type="ORF">OPV22_003902</name>
</gene>
<comment type="caution">
    <text evidence="2">The sequence shown here is derived from an EMBL/GenBank/DDBJ whole genome shotgun (WGS) entry which is preliminary data.</text>
</comment>
<keyword evidence="1" id="KW-0812">Transmembrane</keyword>
<keyword evidence="1" id="KW-0472">Membrane</keyword>
<name>A0AAV8S1V9_ENSVE</name>
<dbReference type="AlphaFoldDB" id="A0AAV8S1V9"/>
<protein>
    <submittedName>
        <fullName evidence="2">Uncharacterized protein</fullName>
    </submittedName>
</protein>
<evidence type="ECO:0000313" key="2">
    <source>
        <dbReference type="EMBL" id="KAJ8513468.1"/>
    </source>
</evidence>
<proteinExistence type="predicted"/>
<reference evidence="2 3" key="1">
    <citation type="submission" date="2022-12" db="EMBL/GenBank/DDBJ databases">
        <title>Chromosome-scale assembly of the Ensete ventricosum genome.</title>
        <authorList>
            <person name="Dussert Y."/>
            <person name="Stocks J."/>
            <person name="Wendawek A."/>
            <person name="Woldeyes F."/>
            <person name="Nichols R.A."/>
            <person name="Borrell J.S."/>
        </authorList>
    </citation>
    <scope>NUCLEOTIDE SEQUENCE [LARGE SCALE GENOMIC DNA]</scope>
    <source>
        <strain evidence="3">cv. Maze</strain>
        <tissue evidence="2">Seeds</tissue>
    </source>
</reference>
<dbReference type="EMBL" id="JAQQAF010000001">
    <property type="protein sequence ID" value="KAJ8513468.1"/>
    <property type="molecule type" value="Genomic_DNA"/>
</dbReference>